<keyword evidence="2" id="KW-1185">Reference proteome</keyword>
<dbReference type="Proteomes" id="UP000664859">
    <property type="component" value="Unassembled WGS sequence"/>
</dbReference>
<comment type="caution">
    <text evidence="1">The sequence shown here is derived from an EMBL/GenBank/DDBJ whole genome shotgun (WGS) entry which is preliminary data.</text>
</comment>
<dbReference type="AlphaFoldDB" id="A0A835YVU2"/>
<name>A0A835YVU2_9STRA</name>
<protein>
    <submittedName>
        <fullName evidence="1">Uncharacterized protein</fullName>
    </submittedName>
</protein>
<evidence type="ECO:0000313" key="1">
    <source>
        <dbReference type="EMBL" id="KAG5182340.1"/>
    </source>
</evidence>
<proteinExistence type="predicted"/>
<evidence type="ECO:0000313" key="2">
    <source>
        <dbReference type="Proteomes" id="UP000664859"/>
    </source>
</evidence>
<organism evidence="1 2">
    <name type="scientific">Tribonema minus</name>
    <dbReference type="NCBI Taxonomy" id="303371"/>
    <lineage>
        <taxon>Eukaryota</taxon>
        <taxon>Sar</taxon>
        <taxon>Stramenopiles</taxon>
        <taxon>Ochrophyta</taxon>
        <taxon>PX clade</taxon>
        <taxon>Xanthophyceae</taxon>
        <taxon>Tribonematales</taxon>
        <taxon>Tribonemataceae</taxon>
        <taxon>Tribonema</taxon>
    </lineage>
</organism>
<reference evidence="1" key="1">
    <citation type="submission" date="2021-02" db="EMBL/GenBank/DDBJ databases">
        <title>First Annotated Genome of the Yellow-green Alga Tribonema minus.</title>
        <authorList>
            <person name="Mahan K.M."/>
        </authorList>
    </citation>
    <scope>NUCLEOTIDE SEQUENCE</scope>
    <source>
        <strain evidence="1">UTEX B ZZ1240</strain>
    </source>
</reference>
<accession>A0A835YVU2</accession>
<sequence>MCTYVREGVRGDVAQEQAAQPKRLEALAGPLRCPPVPPMSPLQAVAAPPRASLFTRIQRKLRMARASATVLRRRMRVRGMELELAFVNANTRVLETQLAALHAAADQQQQLDIGDQLATAAPCMRAVLCGSGSAFSDALRLQLAYGATCTRAIEADLVEARADVEAALRAAAALRTAAPAAAAAAAATAAAAAAAPAADAGDDHQGIVPLPLPPPLPPCINGLSMALSAPKVTAGSCTMEKAAMAAARAAEAAAWLSTVQLRKKKLVAALAAAKSGVGVATPEYIAKTEEAVAAFEAACAVGPEYVASAAEAADAHLKAAEAEQRLQKHIRLRRWLKWTGVLLGVRVATATSVAAHHALQALKNMRYSNCRR</sequence>
<dbReference type="EMBL" id="JAFCMP010000253">
    <property type="protein sequence ID" value="KAG5182340.1"/>
    <property type="molecule type" value="Genomic_DNA"/>
</dbReference>
<gene>
    <name evidence="1" type="ORF">JKP88DRAFT_268782</name>
</gene>